<evidence type="ECO:0000256" key="1">
    <source>
        <dbReference type="SAM" id="MobiDB-lite"/>
    </source>
</evidence>
<dbReference type="GO" id="GO:0005763">
    <property type="term" value="C:mitochondrial small ribosomal subunit"/>
    <property type="evidence" value="ECO:0007669"/>
    <property type="project" value="TreeGrafter"/>
</dbReference>
<proteinExistence type="predicted"/>
<feature type="non-terminal residue" evidence="3">
    <location>
        <position position="194"/>
    </location>
</feature>
<gene>
    <name evidence="3" type="ORF">BDY17DRAFT_232263</name>
</gene>
<dbReference type="InterPro" id="IPR039848">
    <property type="entry name" value="Ribosomal_mS35_mt"/>
</dbReference>
<dbReference type="Pfam" id="PF10213">
    <property type="entry name" value="MRP-S28"/>
    <property type="match status" value="1"/>
</dbReference>
<accession>A0A6A6PT13</accession>
<dbReference type="GO" id="GO:0032543">
    <property type="term" value="P:mitochondrial translation"/>
    <property type="evidence" value="ECO:0007669"/>
    <property type="project" value="InterPro"/>
</dbReference>
<dbReference type="OrthoDB" id="283424at2759"/>
<evidence type="ECO:0000313" key="4">
    <source>
        <dbReference type="Proteomes" id="UP000799767"/>
    </source>
</evidence>
<feature type="non-terminal residue" evidence="3">
    <location>
        <position position="1"/>
    </location>
</feature>
<dbReference type="InterPro" id="IPR019349">
    <property type="entry name" value="Ribosomal_mS35_mit"/>
</dbReference>
<evidence type="ECO:0000259" key="2">
    <source>
        <dbReference type="Pfam" id="PF10213"/>
    </source>
</evidence>
<dbReference type="GeneID" id="54471235"/>
<dbReference type="PANTHER" id="PTHR13490:SF0">
    <property type="entry name" value="SMALL RIBOSOMAL SUBUNIT PROTEIN MS35"/>
    <property type="match status" value="1"/>
</dbReference>
<feature type="region of interest" description="Disordered" evidence="1">
    <location>
        <begin position="143"/>
        <end position="168"/>
    </location>
</feature>
<sequence>LTSLAHRELEQHKELREMVRIAAWEMPLLSQLAKPFHPPEATQQPLRWRYTTYLGESHPAARKVVVEFKPRSLNLDRPQRVKLLKLVGPRYNPTTRTVRMSCESFETQAQNKRFLADTINKLIAEAQDGTADSFKDVPLDLRHHTPKQRHRFPRAWGMTPQRREELEGKRKTLLLEEGKRIEQDRLVSGAATLE</sequence>
<organism evidence="3 4">
    <name type="scientific">Neohortaea acidophila</name>
    <dbReference type="NCBI Taxonomy" id="245834"/>
    <lineage>
        <taxon>Eukaryota</taxon>
        <taxon>Fungi</taxon>
        <taxon>Dikarya</taxon>
        <taxon>Ascomycota</taxon>
        <taxon>Pezizomycotina</taxon>
        <taxon>Dothideomycetes</taxon>
        <taxon>Dothideomycetidae</taxon>
        <taxon>Mycosphaerellales</taxon>
        <taxon>Teratosphaeriaceae</taxon>
        <taxon>Neohortaea</taxon>
    </lineage>
</organism>
<dbReference type="RefSeq" id="XP_033589203.1">
    <property type="nucleotide sequence ID" value="XM_033730233.1"/>
</dbReference>
<name>A0A6A6PT13_9PEZI</name>
<dbReference type="GO" id="GO:0003735">
    <property type="term" value="F:structural constituent of ribosome"/>
    <property type="evidence" value="ECO:0007669"/>
    <property type="project" value="InterPro"/>
</dbReference>
<dbReference type="AlphaFoldDB" id="A0A6A6PT13"/>
<evidence type="ECO:0000313" key="3">
    <source>
        <dbReference type="EMBL" id="KAF2482633.1"/>
    </source>
</evidence>
<feature type="domain" description="Small ribosomal subunit protein mS35 mitochondrial conserved" evidence="2">
    <location>
        <begin position="35"/>
        <end position="156"/>
    </location>
</feature>
<keyword evidence="4" id="KW-1185">Reference proteome</keyword>
<protein>
    <submittedName>
        <fullName evidence="3">Mitochondrial ribosomal subunit protein-domain-containing protein</fullName>
    </submittedName>
</protein>
<reference evidence="3" key="1">
    <citation type="journal article" date="2020" name="Stud. Mycol.">
        <title>101 Dothideomycetes genomes: a test case for predicting lifestyles and emergence of pathogens.</title>
        <authorList>
            <person name="Haridas S."/>
            <person name="Albert R."/>
            <person name="Binder M."/>
            <person name="Bloem J."/>
            <person name="Labutti K."/>
            <person name="Salamov A."/>
            <person name="Andreopoulos B."/>
            <person name="Baker S."/>
            <person name="Barry K."/>
            <person name="Bills G."/>
            <person name="Bluhm B."/>
            <person name="Cannon C."/>
            <person name="Castanera R."/>
            <person name="Culley D."/>
            <person name="Daum C."/>
            <person name="Ezra D."/>
            <person name="Gonzalez J."/>
            <person name="Henrissat B."/>
            <person name="Kuo A."/>
            <person name="Liang C."/>
            <person name="Lipzen A."/>
            <person name="Lutzoni F."/>
            <person name="Magnuson J."/>
            <person name="Mondo S."/>
            <person name="Nolan M."/>
            <person name="Ohm R."/>
            <person name="Pangilinan J."/>
            <person name="Park H.-J."/>
            <person name="Ramirez L."/>
            <person name="Alfaro M."/>
            <person name="Sun H."/>
            <person name="Tritt A."/>
            <person name="Yoshinaga Y."/>
            <person name="Zwiers L.-H."/>
            <person name="Turgeon B."/>
            <person name="Goodwin S."/>
            <person name="Spatafora J."/>
            <person name="Crous P."/>
            <person name="Grigoriev I."/>
        </authorList>
    </citation>
    <scope>NUCLEOTIDE SEQUENCE</scope>
    <source>
        <strain evidence="3">CBS 113389</strain>
    </source>
</reference>
<dbReference type="EMBL" id="MU001636">
    <property type="protein sequence ID" value="KAF2482633.1"/>
    <property type="molecule type" value="Genomic_DNA"/>
</dbReference>
<feature type="compositionally biased region" description="Basic residues" evidence="1">
    <location>
        <begin position="144"/>
        <end position="153"/>
    </location>
</feature>
<dbReference type="Proteomes" id="UP000799767">
    <property type="component" value="Unassembled WGS sequence"/>
</dbReference>
<dbReference type="PANTHER" id="PTHR13490">
    <property type="entry name" value="MITOCHONDRIAL 28S RIBOSOMAL PROTEIN S28"/>
    <property type="match status" value="1"/>
</dbReference>